<accession>A0A4Z1T210</accession>
<keyword evidence="3" id="KW-1185">Reference proteome</keyword>
<comment type="caution">
    <text evidence="2">The sequence shown here is derived from an EMBL/GenBank/DDBJ whole genome shotgun (WGS) entry which is preliminary data.</text>
</comment>
<feature type="region of interest" description="Disordered" evidence="1">
    <location>
        <begin position="157"/>
        <end position="180"/>
    </location>
</feature>
<reference evidence="2 3" key="1">
    <citation type="submission" date="2019-05" db="EMBL/GenBank/DDBJ databases">
        <title>The compact genome of Giardia muris reveals important steps in the evolution of intestinal protozoan parasites.</title>
        <authorList>
            <person name="Xu F."/>
            <person name="Jimenez-Gonzalez A."/>
            <person name="Einarsson E."/>
            <person name="Astvaldsson A."/>
            <person name="Peirasmaki D."/>
            <person name="Eckmann L."/>
            <person name="Andersson J.O."/>
            <person name="Svard S.G."/>
            <person name="Jerlstrom-Hultqvist J."/>
        </authorList>
    </citation>
    <scope>NUCLEOTIDE SEQUENCE [LARGE SCALE GENOMIC DNA]</scope>
    <source>
        <strain evidence="2 3">Roberts-Thomson</strain>
    </source>
</reference>
<evidence type="ECO:0000256" key="1">
    <source>
        <dbReference type="SAM" id="MobiDB-lite"/>
    </source>
</evidence>
<dbReference type="AlphaFoldDB" id="A0A4Z1T210"/>
<feature type="region of interest" description="Disordered" evidence="1">
    <location>
        <begin position="61"/>
        <end position="87"/>
    </location>
</feature>
<gene>
    <name evidence="2" type="ORF">GMRT_15843</name>
</gene>
<proteinExistence type="predicted"/>
<dbReference type="EMBL" id="VDLU01000005">
    <property type="protein sequence ID" value="TNJ26609.1"/>
    <property type="molecule type" value="Genomic_DNA"/>
</dbReference>
<name>A0A4Z1T210_GIAMU</name>
<evidence type="ECO:0000313" key="3">
    <source>
        <dbReference type="Proteomes" id="UP000315496"/>
    </source>
</evidence>
<evidence type="ECO:0000313" key="2">
    <source>
        <dbReference type="EMBL" id="TNJ26609.1"/>
    </source>
</evidence>
<dbReference type="Proteomes" id="UP000315496">
    <property type="component" value="Chromosome 5"/>
</dbReference>
<organism evidence="2 3">
    <name type="scientific">Giardia muris</name>
    <dbReference type="NCBI Taxonomy" id="5742"/>
    <lineage>
        <taxon>Eukaryota</taxon>
        <taxon>Metamonada</taxon>
        <taxon>Diplomonadida</taxon>
        <taxon>Hexamitidae</taxon>
        <taxon>Giardiinae</taxon>
        <taxon>Giardia</taxon>
    </lineage>
</organism>
<protein>
    <submittedName>
        <fullName evidence="2">Uncharacterized protein</fullName>
    </submittedName>
</protein>
<dbReference type="VEuPathDB" id="GiardiaDB:GMRT_15843"/>
<sequence length="180" mass="20055">MSAIPSPLIEPYDDFSGTRYYELSDRLLKSVVQAKRALSRRDFNTLHSSAFQCFEGNPSRGVSVSRHRGRSPMVRFGTPTTREPGQYSKRVRDTNTVSSPLLSHSSRACFDTPSLSNSAMGKGQLQSPSLPSVLVSPLRARNTLLCSADSVMDRVARQDQDEIGRSRTLRAQNPREKLPR</sequence>